<dbReference type="Pfam" id="PF00118">
    <property type="entry name" value="Cpn60_TCP1"/>
    <property type="match status" value="1"/>
</dbReference>
<protein>
    <submittedName>
        <fullName evidence="7">T-complex protein 1 subunit zeta 1</fullName>
    </submittedName>
</protein>
<keyword evidence="3" id="KW-0963">Cytoplasm</keyword>
<evidence type="ECO:0000313" key="8">
    <source>
        <dbReference type="Proteomes" id="UP000094527"/>
    </source>
</evidence>
<evidence type="ECO:0000256" key="4">
    <source>
        <dbReference type="ARBA" id="ARBA00022741"/>
    </source>
</evidence>
<dbReference type="InterPro" id="IPR027409">
    <property type="entry name" value="GroEL-like_apical_dom_sf"/>
</dbReference>
<accession>A0A1D2MTI6</accession>
<comment type="subcellular location">
    <subcellularLocation>
        <location evidence="1">Cytoplasm</location>
    </subcellularLocation>
</comment>
<keyword evidence="8" id="KW-1185">Reference proteome</keyword>
<sequence>MNEQNVLVFLHCISVKTSSLEKSIHRVTGIAQVNINDSGLVLDHGRHPDMPSRLENCFILTCNVSLEFEKTEVNARFFYSTSKKREQLLASERKFIDQRVAKLIELKHLVCPPGSDKSFVVINQKGIDPLSLDMLAKGGILGLRRAKRRNMERLSLACGGTAMNSLDGLTPDCLGWAGSVYEAPTK</sequence>
<dbReference type="GO" id="GO:0140662">
    <property type="term" value="F:ATP-dependent protein folding chaperone"/>
    <property type="evidence" value="ECO:0007669"/>
    <property type="project" value="InterPro"/>
</dbReference>
<evidence type="ECO:0000256" key="5">
    <source>
        <dbReference type="ARBA" id="ARBA00022840"/>
    </source>
</evidence>
<dbReference type="AlphaFoldDB" id="A0A1D2MTI6"/>
<dbReference type="InterPro" id="IPR017998">
    <property type="entry name" value="Chaperone_TCP-1"/>
</dbReference>
<dbReference type="STRING" id="48709.A0A1D2MTI6"/>
<organism evidence="7 8">
    <name type="scientific">Orchesella cincta</name>
    <name type="common">Springtail</name>
    <name type="synonym">Podura cincta</name>
    <dbReference type="NCBI Taxonomy" id="48709"/>
    <lineage>
        <taxon>Eukaryota</taxon>
        <taxon>Metazoa</taxon>
        <taxon>Ecdysozoa</taxon>
        <taxon>Arthropoda</taxon>
        <taxon>Hexapoda</taxon>
        <taxon>Collembola</taxon>
        <taxon>Entomobryomorpha</taxon>
        <taxon>Entomobryoidea</taxon>
        <taxon>Orchesellidae</taxon>
        <taxon>Orchesellinae</taxon>
        <taxon>Orchesella</taxon>
    </lineage>
</organism>
<evidence type="ECO:0000256" key="2">
    <source>
        <dbReference type="ARBA" id="ARBA00008020"/>
    </source>
</evidence>
<evidence type="ECO:0000256" key="6">
    <source>
        <dbReference type="ARBA" id="ARBA00023186"/>
    </source>
</evidence>
<proteinExistence type="inferred from homology"/>
<dbReference type="FunFam" id="3.50.7.10:FF:000004">
    <property type="entry name" value="T-complex protein 1 subunit zeta"/>
    <property type="match status" value="1"/>
</dbReference>
<dbReference type="EMBL" id="LJIJ01000547">
    <property type="protein sequence ID" value="ODM96353.1"/>
    <property type="molecule type" value="Genomic_DNA"/>
</dbReference>
<dbReference type="Gene3D" id="3.50.7.10">
    <property type="entry name" value="GroEL"/>
    <property type="match status" value="1"/>
</dbReference>
<dbReference type="GO" id="GO:0005524">
    <property type="term" value="F:ATP binding"/>
    <property type="evidence" value="ECO:0007669"/>
    <property type="project" value="UniProtKB-KW"/>
</dbReference>
<dbReference type="GO" id="GO:0005737">
    <property type="term" value="C:cytoplasm"/>
    <property type="evidence" value="ECO:0007669"/>
    <property type="project" value="UniProtKB-SubCell"/>
</dbReference>
<name>A0A1D2MTI6_ORCCI</name>
<gene>
    <name evidence="7" type="ORF">Ocin01_10331</name>
</gene>
<reference evidence="7 8" key="1">
    <citation type="journal article" date="2016" name="Genome Biol. Evol.">
        <title>Gene Family Evolution Reflects Adaptation to Soil Environmental Stressors in the Genome of the Collembolan Orchesella cincta.</title>
        <authorList>
            <person name="Faddeeva-Vakhrusheva A."/>
            <person name="Derks M.F."/>
            <person name="Anvar S.Y."/>
            <person name="Agamennone V."/>
            <person name="Suring W."/>
            <person name="Smit S."/>
            <person name="van Straalen N.M."/>
            <person name="Roelofs D."/>
        </authorList>
    </citation>
    <scope>NUCLEOTIDE SEQUENCE [LARGE SCALE GENOMIC DNA]</scope>
    <source>
        <tissue evidence="7">Mixed pool</tissue>
    </source>
</reference>
<dbReference type="OrthoDB" id="10052040at2759"/>
<evidence type="ECO:0000256" key="1">
    <source>
        <dbReference type="ARBA" id="ARBA00004496"/>
    </source>
</evidence>
<keyword evidence="5" id="KW-0067">ATP-binding</keyword>
<evidence type="ECO:0000313" key="7">
    <source>
        <dbReference type="EMBL" id="ODM96353.1"/>
    </source>
</evidence>
<evidence type="ECO:0000256" key="3">
    <source>
        <dbReference type="ARBA" id="ARBA00022490"/>
    </source>
</evidence>
<dbReference type="SUPFAM" id="SSF52029">
    <property type="entry name" value="GroEL apical domain-like"/>
    <property type="match status" value="1"/>
</dbReference>
<keyword evidence="4" id="KW-0547">Nucleotide-binding</keyword>
<dbReference type="InterPro" id="IPR002423">
    <property type="entry name" value="Cpn60/GroEL/TCP-1"/>
</dbReference>
<comment type="caution">
    <text evidence="7">The sequence shown here is derived from an EMBL/GenBank/DDBJ whole genome shotgun (WGS) entry which is preliminary data.</text>
</comment>
<keyword evidence="6" id="KW-0143">Chaperone</keyword>
<comment type="similarity">
    <text evidence="2">Belongs to the TCP-1 chaperonin family.</text>
</comment>
<dbReference type="Proteomes" id="UP000094527">
    <property type="component" value="Unassembled WGS sequence"/>
</dbReference>
<dbReference type="PANTHER" id="PTHR11353">
    <property type="entry name" value="CHAPERONIN"/>
    <property type="match status" value="1"/>
</dbReference>